<organism evidence="2 3">
    <name type="scientific">Podarcis muralis</name>
    <name type="common">Wall lizard</name>
    <name type="synonym">Lacerta muralis</name>
    <dbReference type="NCBI Taxonomy" id="64176"/>
    <lineage>
        <taxon>Eukaryota</taxon>
        <taxon>Metazoa</taxon>
        <taxon>Chordata</taxon>
        <taxon>Craniata</taxon>
        <taxon>Vertebrata</taxon>
        <taxon>Euteleostomi</taxon>
        <taxon>Lepidosauria</taxon>
        <taxon>Squamata</taxon>
        <taxon>Bifurcata</taxon>
        <taxon>Unidentata</taxon>
        <taxon>Episquamata</taxon>
        <taxon>Laterata</taxon>
        <taxon>Lacertibaenia</taxon>
        <taxon>Lacertidae</taxon>
        <taxon>Podarcis</taxon>
    </lineage>
</organism>
<dbReference type="Ensembl" id="ENSPMRT00000006764.1">
    <property type="protein sequence ID" value="ENSPMRP00000006345.1"/>
    <property type="gene ID" value="ENSPMRG00000004300.1"/>
</dbReference>
<accession>A0A670I4K2</accession>
<reference evidence="2" key="2">
    <citation type="submission" date="2025-08" db="UniProtKB">
        <authorList>
            <consortium name="Ensembl"/>
        </authorList>
    </citation>
    <scope>IDENTIFICATION</scope>
</reference>
<keyword evidence="3" id="KW-1185">Reference proteome</keyword>
<keyword evidence="1" id="KW-0812">Transmembrane</keyword>
<feature type="transmembrane region" description="Helical" evidence="1">
    <location>
        <begin position="74"/>
        <end position="96"/>
    </location>
</feature>
<dbReference type="Proteomes" id="UP000472272">
    <property type="component" value="Chromosome 7"/>
</dbReference>
<protein>
    <submittedName>
        <fullName evidence="2">Uncharacterized protein</fullName>
    </submittedName>
</protein>
<dbReference type="AlphaFoldDB" id="A0A670I4K2"/>
<evidence type="ECO:0000313" key="2">
    <source>
        <dbReference type="Ensembl" id="ENSPMRP00000006345.1"/>
    </source>
</evidence>
<evidence type="ECO:0000256" key="1">
    <source>
        <dbReference type="SAM" id="Phobius"/>
    </source>
</evidence>
<name>A0A670I4K2_PODMU</name>
<keyword evidence="1" id="KW-1133">Transmembrane helix</keyword>
<reference evidence="2 3" key="1">
    <citation type="journal article" date="2019" name="Proc. Natl. Acad. Sci. U.S.A.">
        <title>Regulatory changes in pterin and carotenoid genes underlie balanced color polymorphisms in the wall lizard.</title>
        <authorList>
            <person name="Andrade P."/>
            <person name="Pinho C."/>
            <person name="Perez I de Lanuza G."/>
            <person name="Afonso S."/>
            <person name="Brejcha J."/>
            <person name="Rubin C.J."/>
            <person name="Wallerman O."/>
            <person name="Pereira P."/>
            <person name="Sabatino S.J."/>
            <person name="Bellati A."/>
            <person name="Pellitteri-Rosa D."/>
            <person name="Bosakova Z."/>
            <person name="Bunikis I."/>
            <person name="Carretero M.A."/>
            <person name="Feiner N."/>
            <person name="Marsik P."/>
            <person name="Pauperio F."/>
            <person name="Salvi D."/>
            <person name="Soler L."/>
            <person name="While G.M."/>
            <person name="Uller T."/>
            <person name="Font E."/>
            <person name="Andersson L."/>
            <person name="Carneiro M."/>
        </authorList>
    </citation>
    <scope>NUCLEOTIDE SEQUENCE</scope>
</reference>
<keyword evidence="1" id="KW-0472">Membrane</keyword>
<proteinExistence type="predicted"/>
<sequence>MVVQASGTNKLHINSIGTYINKVLSFFNTFWSTMPNRKASGFLGKAFTFGQVHQRWKNVPSASLHFQHLLSDKWYILANLTGVMYHRYIIFIMFSFKALHAVNFIPPIPHLIF</sequence>
<reference evidence="2" key="3">
    <citation type="submission" date="2025-09" db="UniProtKB">
        <authorList>
            <consortium name="Ensembl"/>
        </authorList>
    </citation>
    <scope>IDENTIFICATION</scope>
</reference>
<evidence type="ECO:0000313" key="3">
    <source>
        <dbReference type="Proteomes" id="UP000472272"/>
    </source>
</evidence>